<keyword evidence="4" id="KW-1185">Reference proteome</keyword>
<dbReference type="InterPro" id="IPR037522">
    <property type="entry name" value="HD_GYP_dom"/>
</dbReference>
<dbReference type="EMBL" id="BMGR01000028">
    <property type="protein sequence ID" value="GGG26667.1"/>
    <property type="molecule type" value="Genomic_DNA"/>
</dbReference>
<protein>
    <submittedName>
        <fullName evidence="3">HD family phosphohydrolase</fullName>
    </submittedName>
</protein>
<feature type="domain" description="HD-GYP" evidence="2">
    <location>
        <begin position="126"/>
        <end position="322"/>
    </location>
</feature>
<dbReference type="RefSeq" id="WP_188533716.1">
    <property type="nucleotide sequence ID" value="NZ_BMGR01000028.1"/>
</dbReference>
<sequence>MPSVLLSQVKLGDKIVQDVQTPLGGVLFHKGKVITPRELEILQAFMISSVVIEAREGAEDEPAKIMPAEEQKKESKQAASMQTNQTHSMQNEYDQLFKLLKRVHNQFITGESLPILEIRTKLEALLKHIKEYNVLAFLPNIRNEHDYIFHNSVMSAMTSYQLALWNNFAQKDLLPIAMAGLLHDIGNIKVDKNLLYKPTSLTQAEVDEMKQHTVYGYQLLKSVPAINEGVKLAALQHHEKVDGSGYPLGVSGEKIHPYAKIVAIADIFHAMTLTRSYRKPISPYLVLEQIQSESFGKLDPLYVQTFIEKVTQFNIGTVVRLSDDRIGEIVFSDRNQLTRPWVSINKTIVNLTTERHLYIQEIISR</sequence>
<feature type="compositionally biased region" description="Basic and acidic residues" evidence="1">
    <location>
        <begin position="61"/>
        <end position="76"/>
    </location>
</feature>
<dbReference type="PANTHER" id="PTHR43155">
    <property type="entry name" value="CYCLIC DI-GMP PHOSPHODIESTERASE PA4108-RELATED"/>
    <property type="match status" value="1"/>
</dbReference>
<evidence type="ECO:0000313" key="4">
    <source>
        <dbReference type="Proteomes" id="UP000644756"/>
    </source>
</evidence>
<gene>
    <name evidence="3" type="ORF">GCM10010916_48840</name>
</gene>
<proteinExistence type="predicted"/>
<dbReference type="InterPro" id="IPR003607">
    <property type="entry name" value="HD/PDEase_dom"/>
</dbReference>
<dbReference type="Pfam" id="PF13487">
    <property type="entry name" value="HD_5"/>
    <property type="match status" value="1"/>
</dbReference>
<organism evidence="3 4">
    <name type="scientific">Paenibacillus abyssi</name>
    <dbReference type="NCBI Taxonomy" id="1340531"/>
    <lineage>
        <taxon>Bacteria</taxon>
        <taxon>Bacillati</taxon>
        <taxon>Bacillota</taxon>
        <taxon>Bacilli</taxon>
        <taxon>Bacillales</taxon>
        <taxon>Paenibacillaceae</taxon>
        <taxon>Paenibacillus</taxon>
    </lineage>
</organism>
<reference evidence="3" key="1">
    <citation type="journal article" date="2014" name="Int. J. Syst. Evol. Microbiol.">
        <title>Complete genome sequence of Corynebacterium casei LMG S-19264T (=DSM 44701T), isolated from a smear-ripened cheese.</title>
        <authorList>
            <consortium name="US DOE Joint Genome Institute (JGI-PGF)"/>
            <person name="Walter F."/>
            <person name="Albersmeier A."/>
            <person name="Kalinowski J."/>
            <person name="Ruckert C."/>
        </authorList>
    </citation>
    <scope>NUCLEOTIDE SEQUENCE</scope>
    <source>
        <strain evidence="3">CGMCC 1.12987</strain>
    </source>
</reference>
<name>A0A917LIJ1_9BACL</name>
<comment type="caution">
    <text evidence="3">The sequence shown here is derived from an EMBL/GenBank/DDBJ whole genome shotgun (WGS) entry which is preliminary data.</text>
</comment>
<reference evidence="3" key="2">
    <citation type="submission" date="2020-09" db="EMBL/GenBank/DDBJ databases">
        <authorList>
            <person name="Sun Q."/>
            <person name="Zhou Y."/>
        </authorList>
    </citation>
    <scope>NUCLEOTIDE SEQUENCE</scope>
    <source>
        <strain evidence="3">CGMCC 1.12987</strain>
    </source>
</reference>
<dbReference type="Gene3D" id="1.10.3210.10">
    <property type="entry name" value="Hypothetical protein af1432"/>
    <property type="match status" value="1"/>
</dbReference>
<dbReference type="AlphaFoldDB" id="A0A917LIJ1"/>
<accession>A0A917LIJ1</accession>
<feature type="region of interest" description="Disordered" evidence="1">
    <location>
        <begin position="61"/>
        <end position="85"/>
    </location>
</feature>
<evidence type="ECO:0000256" key="1">
    <source>
        <dbReference type="SAM" id="MobiDB-lite"/>
    </source>
</evidence>
<dbReference type="CDD" id="cd00077">
    <property type="entry name" value="HDc"/>
    <property type="match status" value="1"/>
</dbReference>
<dbReference type="Proteomes" id="UP000644756">
    <property type="component" value="Unassembled WGS sequence"/>
</dbReference>
<dbReference type="PANTHER" id="PTHR43155:SF2">
    <property type="entry name" value="CYCLIC DI-GMP PHOSPHODIESTERASE PA4108"/>
    <property type="match status" value="1"/>
</dbReference>
<evidence type="ECO:0000313" key="3">
    <source>
        <dbReference type="EMBL" id="GGG26667.1"/>
    </source>
</evidence>
<dbReference type="PROSITE" id="PS51832">
    <property type="entry name" value="HD_GYP"/>
    <property type="match status" value="1"/>
</dbReference>
<dbReference type="SMART" id="SM00471">
    <property type="entry name" value="HDc"/>
    <property type="match status" value="1"/>
</dbReference>
<evidence type="ECO:0000259" key="2">
    <source>
        <dbReference type="PROSITE" id="PS51832"/>
    </source>
</evidence>
<dbReference type="SUPFAM" id="SSF109604">
    <property type="entry name" value="HD-domain/PDEase-like"/>
    <property type="match status" value="1"/>
</dbReference>